<reference evidence="1 2" key="1">
    <citation type="journal article" date="2022" name="Front. Microbiol.">
        <title>Identification and characterization of a novel class of self-sufficient cytochrome P450 hydroxylase involved in cyclohexanecarboxylate degradation in Paraburkholderia terrae strain KU-64.</title>
        <authorList>
            <person name="Yamamoto T."/>
            <person name="Hasegawa Y."/>
            <person name="Iwaki H."/>
        </authorList>
    </citation>
    <scope>NUCLEOTIDE SEQUENCE [LARGE SCALE GENOMIC DNA]</scope>
    <source>
        <strain evidence="1 2">KU-64</strain>
    </source>
</reference>
<dbReference type="Proteomes" id="UP001319874">
    <property type="component" value="Chromosome 2"/>
</dbReference>
<sequence>MRLPRSGNERFPLVILLHGSGGVSNYVLDWEQEFLAMDVATFVIDSFTSRGIVNTNNDR</sequence>
<organism evidence="1 2">
    <name type="scientific">Paraburkholderia terrae</name>
    <dbReference type="NCBI Taxonomy" id="311230"/>
    <lineage>
        <taxon>Bacteria</taxon>
        <taxon>Pseudomonadati</taxon>
        <taxon>Pseudomonadota</taxon>
        <taxon>Betaproteobacteria</taxon>
        <taxon>Burkholderiales</taxon>
        <taxon>Burkholderiaceae</taxon>
        <taxon>Paraburkholderia</taxon>
    </lineage>
</organism>
<evidence type="ECO:0008006" key="3">
    <source>
        <dbReference type="Google" id="ProtNLM"/>
    </source>
</evidence>
<accession>A0ABM7TRS3</accession>
<dbReference type="RefSeq" id="WP_229514129.1">
    <property type="nucleotide sequence ID" value="NZ_AP024956.1"/>
</dbReference>
<dbReference type="SUPFAM" id="SSF53474">
    <property type="entry name" value="alpha/beta-Hydrolases"/>
    <property type="match status" value="1"/>
</dbReference>
<gene>
    <name evidence="1" type="ORF">PTKU64_55150</name>
</gene>
<proteinExistence type="predicted"/>
<evidence type="ECO:0000313" key="1">
    <source>
        <dbReference type="EMBL" id="BCZ81840.1"/>
    </source>
</evidence>
<dbReference type="EMBL" id="AP024956">
    <property type="protein sequence ID" value="BCZ81840.1"/>
    <property type="molecule type" value="Genomic_DNA"/>
</dbReference>
<protein>
    <recommendedName>
        <fullName evidence="3">Alpha/beta hydrolase</fullName>
    </recommendedName>
</protein>
<dbReference type="Gene3D" id="3.40.50.1820">
    <property type="entry name" value="alpha/beta hydrolase"/>
    <property type="match status" value="1"/>
</dbReference>
<name>A0ABM7TRS3_9BURK</name>
<evidence type="ECO:0000313" key="2">
    <source>
        <dbReference type="Proteomes" id="UP001319874"/>
    </source>
</evidence>
<keyword evidence="2" id="KW-1185">Reference proteome</keyword>
<dbReference type="InterPro" id="IPR029058">
    <property type="entry name" value="AB_hydrolase_fold"/>
</dbReference>